<evidence type="ECO:0000313" key="1">
    <source>
        <dbReference type="EMBL" id="MEW2365651.1"/>
    </source>
</evidence>
<gene>
    <name evidence="1" type="ORF">AB0887_27335</name>
</gene>
<comment type="caution">
    <text evidence="1">The sequence shown here is derived from an EMBL/GenBank/DDBJ whole genome shotgun (WGS) entry which is preliminary data.</text>
</comment>
<name>A0ABV3M1S9_9ACTN</name>
<dbReference type="EMBL" id="JBEYRS010000012">
    <property type="protein sequence ID" value="MEW2365651.1"/>
    <property type="molecule type" value="Genomic_DNA"/>
</dbReference>
<evidence type="ECO:0000313" key="2">
    <source>
        <dbReference type="Proteomes" id="UP001553843"/>
    </source>
</evidence>
<dbReference type="RefSeq" id="WP_359780931.1">
    <property type="nucleotide sequence ID" value="NZ_JBEYRR010000008.1"/>
</dbReference>
<proteinExistence type="predicted"/>
<organism evidence="1 2">
    <name type="scientific">Streptomyces huasconensis</name>
    <dbReference type="NCBI Taxonomy" id="1854574"/>
    <lineage>
        <taxon>Bacteria</taxon>
        <taxon>Bacillati</taxon>
        <taxon>Actinomycetota</taxon>
        <taxon>Actinomycetes</taxon>
        <taxon>Kitasatosporales</taxon>
        <taxon>Streptomycetaceae</taxon>
        <taxon>Streptomyces</taxon>
    </lineage>
</organism>
<reference evidence="1 2" key="1">
    <citation type="submission" date="2024-06" db="EMBL/GenBank/DDBJ databases">
        <title>The Natural Products Discovery Center: Release of the First 8490 Sequenced Strains for Exploring Actinobacteria Biosynthetic Diversity.</title>
        <authorList>
            <person name="Kalkreuter E."/>
            <person name="Kautsar S.A."/>
            <person name="Yang D."/>
            <person name="Bader C.D."/>
            <person name="Teijaro C.N."/>
            <person name="Fluegel L."/>
            <person name="Davis C.M."/>
            <person name="Simpson J.R."/>
            <person name="Lauterbach L."/>
            <person name="Steele A.D."/>
            <person name="Gui C."/>
            <person name="Meng S."/>
            <person name="Li G."/>
            <person name="Viehrig K."/>
            <person name="Ye F."/>
            <person name="Su P."/>
            <person name="Kiefer A.F."/>
            <person name="Nichols A."/>
            <person name="Cepeda A.J."/>
            <person name="Yan W."/>
            <person name="Fan B."/>
            <person name="Jiang Y."/>
            <person name="Adhikari A."/>
            <person name="Zheng C.-J."/>
            <person name="Schuster L."/>
            <person name="Cowan T.M."/>
            <person name="Smanski M.J."/>
            <person name="Chevrette M.G."/>
            <person name="De Carvalho L.P.S."/>
            <person name="Shen B."/>
        </authorList>
    </citation>
    <scope>NUCLEOTIDE SEQUENCE [LARGE SCALE GENOMIC DNA]</scope>
    <source>
        <strain evidence="1 2">NPDC047833</strain>
    </source>
</reference>
<protein>
    <submittedName>
        <fullName evidence="1">Uncharacterized protein</fullName>
    </submittedName>
</protein>
<sequence length="124" mass="13049">MISEVTQKRITEAASSAPFVDGEAHVSSVLLLMPASRDEALTLAGEARESIIDAEWDAAGLYGATHEMQVNARRALPVLRAKKRFADLCVAVIDEVDAEEPQVGPVGALMVAVMSIAAWTGGAS</sequence>
<accession>A0ABV3M1S9</accession>
<keyword evidence="2" id="KW-1185">Reference proteome</keyword>
<dbReference type="Proteomes" id="UP001553843">
    <property type="component" value="Unassembled WGS sequence"/>
</dbReference>